<dbReference type="EMBL" id="JAQJZL010000017">
    <property type="protein sequence ID" value="KAJ6022347.1"/>
    <property type="molecule type" value="Genomic_DNA"/>
</dbReference>
<reference evidence="1" key="2">
    <citation type="submission" date="2023-01" db="EMBL/GenBank/DDBJ databases">
        <authorList>
            <person name="Petersen C."/>
        </authorList>
    </citation>
    <scope>NUCLEOTIDE SEQUENCE</scope>
    <source>
        <strain evidence="1">IBT 15450</strain>
    </source>
</reference>
<organism evidence="1 2">
    <name type="scientific">Penicillium canescens</name>
    <dbReference type="NCBI Taxonomy" id="5083"/>
    <lineage>
        <taxon>Eukaryota</taxon>
        <taxon>Fungi</taxon>
        <taxon>Dikarya</taxon>
        <taxon>Ascomycota</taxon>
        <taxon>Pezizomycotina</taxon>
        <taxon>Eurotiomycetes</taxon>
        <taxon>Eurotiomycetidae</taxon>
        <taxon>Eurotiales</taxon>
        <taxon>Aspergillaceae</taxon>
        <taxon>Penicillium</taxon>
    </lineage>
</organism>
<sequence length="120" mass="13204">MDWSSEYLQSILGQIIGDPTHRLGCRWVEDNGVCCNNPVSKDSRRNGAICLKMFQDLPTGHPPKTRLAEAARMQASHFPTQKVRPKMDEAVICPSQSDGGNHSNPEGWAPVRFAGTTLAN</sequence>
<evidence type="ECO:0000313" key="2">
    <source>
        <dbReference type="Proteomes" id="UP001219568"/>
    </source>
</evidence>
<proteinExistence type="predicted"/>
<name>A0AAD6HYW0_PENCN</name>
<accession>A0AAD6HYW0</accession>
<keyword evidence="2" id="KW-1185">Reference proteome</keyword>
<dbReference type="AlphaFoldDB" id="A0AAD6HYW0"/>
<dbReference type="Proteomes" id="UP001219568">
    <property type="component" value="Unassembled WGS sequence"/>
</dbReference>
<reference evidence="1" key="1">
    <citation type="journal article" date="2023" name="IMA Fungus">
        <title>Comparative genomic study of the Penicillium genus elucidates a diverse pangenome and 15 lateral gene transfer events.</title>
        <authorList>
            <person name="Petersen C."/>
            <person name="Sorensen T."/>
            <person name="Nielsen M.R."/>
            <person name="Sondergaard T.E."/>
            <person name="Sorensen J.L."/>
            <person name="Fitzpatrick D.A."/>
            <person name="Frisvad J.C."/>
            <person name="Nielsen K.L."/>
        </authorList>
    </citation>
    <scope>NUCLEOTIDE SEQUENCE</scope>
    <source>
        <strain evidence="1">IBT 15450</strain>
    </source>
</reference>
<comment type="caution">
    <text evidence="1">The sequence shown here is derived from an EMBL/GenBank/DDBJ whole genome shotgun (WGS) entry which is preliminary data.</text>
</comment>
<evidence type="ECO:0000313" key="1">
    <source>
        <dbReference type="EMBL" id="KAJ6022347.1"/>
    </source>
</evidence>
<protein>
    <submittedName>
        <fullName evidence="1">Uncharacterized protein</fullName>
    </submittedName>
</protein>
<gene>
    <name evidence="1" type="ORF">N7460_014091</name>
</gene>